<sequence>MATRNKYITTGGHRHRYIETGSASETMLLLHGISSSLDFYEQVIPELSKSFRVLAFDFLGFGLSEKPLNKTYSLELYADLINEFLEKTDSHGPSLYATGHSMGGKYLLASALLYPQTYRKLVLSNTDGFLYVPSWARAISLPGVKQVLKNVVTREKLSEKMFAAAFYRPDQVNRDSFMKNLMVARNPEAFDTVMSLNRNMKQLDMNRTGLRGRLNELKIPVLVIWGDKDQYISPKTAKSVQNELPCSKLVIFSDCGHSPMLEYPEKFSTTIREFIFSETHFPGNQCS</sequence>
<feature type="domain" description="AB hydrolase-1" evidence="1">
    <location>
        <begin position="26"/>
        <end position="262"/>
    </location>
</feature>
<dbReference type="Gene3D" id="3.40.50.1820">
    <property type="entry name" value="alpha/beta hydrolase"/>
    <property type="match status" value="1"/>
</dbReference>
<dbReference type="Pfam" id="PF00561">
    <property type="entry name" value="Abhydrolase_1"/>
    <property type="match status" value="1"/>
</dbReference>
<dbReference type="PANTHER" id="PTHR46438:SF11">
    <property type="entry name" value="LIPASE-RELATED"/>
    <property type="match status" value="1"/>
</dbReference>
<dbReference type="PRINTS" id="PR00111">
    <property type="entry name" value="ABHYDROLASE"/>
</dbReference>
<dbReference type="PANTHER" id="PTHR46438">
    <property type="entry name" value="ALPHA/BETA-HYDROLASES SUPERFAMILY PROTEIN"/>
    <property type="match status" value="1"/>
</dbReference>
<dbReference type="KEGG" id="cph:Cpha266_1637"/>
<dbReference type="HOGENOM" id="CLU_020336_13_6_10"/>
<gene>
    <name evidence="2" type="ordered locus">Cpha266_1637</name>
</gene>
<name>A1BGY1_CHLPD</name>
<proteinExistence type="predicted"/>
<accession>A1BGY1</accession>
<protein>
    <submittedName>
        <fullName evidence="2">Alpha/beta hydrolase fold protein</fullName>
    </submittedName>
</protein>
<dbReference type="ESTHER" id="chlpd-a1bgy1">
    <property type="family name" value="Carbon-carbon_bond_hydrolase"/>
</dbReference>
<dbReference type="InterPro" id="IPR029058">
    <property type="entry name" value="AB_hydrolase_fold"/>
</dbReference>
<evidence type="ECO:0000313" key="2">
    <source>
        <dbReference type="EMBL" id="ABL65658.1"/>
    </source>
</evidence>
<evidence type="ECO:0000313" key="3">
    <source>
        <dbReference type="Proteomes" id="UP000008701"/>
    </source>
</evidence>
<organism evidence="2 3">
    <name type="scientific">Chlorobium phaeobacteroides (strain DSM 266 / SMG 266 / 2430)</name>
    <dbReference type="NCBI Taxonomy" id="290317"/>
    <lineage>
        <taxon>Bacteria</taxon>
        <taxon>Pseudomonadati</taxon>
        <taxon>Chlorobiota</taxon>
        <taxon>Chlorobiia</taxon>
        <taxon>Chlorobiales</taxon>
        <taxon>Chlorobiaceae</taxon>
        <taxon>Chlorobium/Pelodictyon group</taxon>
        <taxon>Chlorobium</taxon>
    </lineage>
</organism>
<dbReference type="OrthoDB" id="9780932at2"/>
<dbReference type="SUPFAM" id="SSF53474">
    <property type="entry name" value="alpha/beta-Hydrolases"/>
    <property type="match status" value="1"/>
</dbReference>
<evidence type="ECO:0000259" key="1">
    <source>
        <dbReference type="Pfam" id="PF00561"/>
    </source>
</evidence>
<dbReference type="InterPro" id="IPR000073">
    <property type="entry name" value="AB_hydrolase_1"/>
</dbReference>
<dbReference type="GO" id="GO:0016787">
    <property type="term" value="F:hydrolase activity"/>
    <property type="evidence" value="ECO:0007669"/>
    <property type="project" value="UniProtKB-KW"/>
</dbReference>
<dbReference type="STRING" id="290317.Cpha266_1637"/>
<dbReference type="EMBL" id="CP000492">
    <property type="protein sequence ID" value="ABL65658.1"/>
    <property type="molecule type" value="Genomic_DNA"/>
</dbReference>
<reference evidence="2 3" key="1">
    <citation type="submission" date="2006-12" db="EMBL/GenBank/DDBJ databases">
        <title>Complete sequence of Chlorobium phaeobacteroides DSM 266.</title>
        <authorList>
            <consortium name="US DOE Joint Genome Institute"/>
            <person name="Copeland A."/>
            <person name="Lucas S."/>
            <person name="Lapidus A."/>
            <person name="Barry K."/>
            <person name="Detter J.C."/>
            <person name="Glavina del Rio T."/>
            <person name="Hammon N."/>
            <person name="Israni S."/>
            <person name="Pitluck S."/>
            <person name="Goltsman E."/>
            <person name="Schmutz J."/>
            <person name="Larimer F."/>
            <person name="Land M."/>
            <person name="Hauser L."/>
            <person name="Mikhailova N."/>
            <person name="Li T."/>
            <person name="Overmann J."/>
            <person name="Bryant D.A."/>
            <person name="Richardson P."/>
        </authorList>
    </citation>
    <scope>NUCLEOTIDE SEQUENCE [LARGE SCALE GENOMIC DNA]</scope>
    <source>
        <strain evidence="2 3">DSM 266</strain>
    </source>
</reference>
<dbReference type="Proteomes" id="UP000008701">
    <property type="component" value="Chromosome"/>
</dbReference>
<dbReference type="RefSeq" id="WP_011745468.1">
    <property type="nucleotide sequence ID" value="NC_008639.1"/>
</dbReference>
<dbReference type="AlphaFoldDB" id="A1BGY1"/>
<keyword evidence="3" id="KW-1185">Reference proteome</keyword>
<keyword evidence="2" id="KW-0378">Hydrolase</keyword>
<dbReference type="eggNOG" id="COG2267">
    <property type="taxonomic scope" value="Bacteria"/>
</dbReference>